<organism evidence="5 6">
    <name type="scientific">Actinoplanes digitatis</name>
    <dbReference type="NCBI Taxonomy" id="1868"/>
    <lineage>
        <taxon>Bacteria</taxon>
        <taxon>Bacillati</taxon>
        <taxon>Actinomycetota</taxon>
        <taxon>Actinomycetes</taxon>
        <taxon>Micromonosporales</taxon>
        <taxon>Micromonosporaceae</taxon>
        <taxon>Actinoplanes</taxon>
    </lineage>
</organism>
<dbReference type="InterPro" id="IPR002656">
    <property type="entry name" value="Acyl_transf_3_dom"/>
</dbReference>
<feature type="transmembrane region" description="Helical" evidence="2">
    <location>
        <begin position="386"/>
        <end position="405"/>
    </location>
</feature>
<gene>
    <name evidence="5" type="ORF">BJ971_000908</name>
</gene>
<name>A0A7W7HT74_9ACTN</name>
<feature type="transmembrane region" description="Helical" evidence="2">
    <location>
        <begin position="257"/>
        <end position="275"/>
    </location>
</feature>
<comment type="caution">
    <text evidence="5">The sequence shown here is derived from an EMBL/GenBank/DDBJ whole genome shotgun (WGS) entry which is preliminary data.</text>
</comment>
<accession>A0A7W7HT74</accession>
<evidence type="ECO:0000313" key="6">
    <source>
        <dbReference type="Proteomes" id="UP000578112"/>
    </source>
</evidence>
<keyword evidence="6" id="KW-1185">Reference proteome</keyword>
<feature type="transmembrane region" description="Helical" evidence="2">
    <location>
        <begin position="65"/>
        <end position="83"/>
    </location>
</feature>
<dbReference type="AlphaFoldDB" id="A0A7W7HT74"/>
<sequence length="699" mass="74679">MTETSVAAAAPAHRAGPRHAAPGPGATRVAAPARHRRDIEGLRAVAVLLVVAYHCGIPFLTGGYVGVDVFFVISGFLITGLLLREAERTGRVSIRRFYARRALRLLPASTVVVVATMVAAALWLPPLRLTAILSDALHTTIYAMNWRLAAIGTDYLNAEAEPSPLQHFWSLAVEEQFYLVWPLLMLLIVVRRRGRGLGTVLAVLTAGSLLLSVWQTRHNAGWAYFGAHTRAWELGVGALLAVGAARLGRLASGVSRALTACGLAAIMISALGYTAGTPFPGYAALLPVLGAAAVIAGGCTDQPDQAGLLGRPVMQGIGRLSYSWYLWHWPALLIAPYALGHALATWENVAVVLGALLLAGLTYACVENPVRHLATLRDRPWRGIGVGAALSLAAAGLCGLIAFTAGHASGISTYKAAPLTDAHRLGQSLAAAVAMPAVPRNLTPGLATAADDKPRIYREKCAGAFDDAEVKTPCAYGDLASPTTVVLFGDSHAGHWFPAMEAIANQRSWKLVMVTKSACSAADTLIYEDALKREFTECVQWRKAAWQHIRALNPAIVVMASTAPSAEALKVTGTQDQAWVDAWKRSVDAVSGPGTRVYFINDTPWQAGPMPDCLSAHLNDPRVCARSRKAAVNVPQRRKLVMAAVRERGATVIDPLPWFCTASRCPGIVGNMLVYKDQHHMTTAYSRFLAPLLSARLKP</sequence>
<evidence type="ECO:0000256" key="2">
    <source>
        <dbReference type="SAM" id="Phobius"/>
    </source>
</evidence>
<keyword evidence="2" id="KW-0812">Transmembrane</keyword>
<feature type="compositionally biased region" description="Low complexity" evidence="1">
    <location>
        <begin position="7"/>
        <end position="26"/>
    </location>
</feature>
<feature type="transmembrane region" description="Helical" evidence="2">
    <location>
        <begin position="320"/>
        <end position="339"/>
    </location>
</feature>
<reference evidence="5 6" key="1">
    <citation type="submission" date="2020-08" db="EMBL/GenBank/DDBJ databases">
        <title>Sequencing the genomes of 1000 actinobacteria strains.</title>
        <authorList>
            <person name="Klenk H.-P."/>
        </authorList>
    </citation>
    <scope>NUCLEOTIDE SEQUENCE [LARGE SCALE GENOMIC DNA]</scope>
    <source>
        <strain evidence="5 6">DSM 43149</strain>
    </source>
</reference>
<feature type="region of interest" description="Disordered" evidence="1">
    <location>
        <begin position="1"/>
        <end position="28"/>
    </location>
</feature>
<feature type="transmembrane region" description="Helical" evidence="2">
    <location>
        <begin position="168"/>
        <end position="190"/>
    </location>
</feature>
<dbReference type="GO" id="GO:0016020">
    <property type="term" value="C:membrane"/>
    <property type="evidence" value="ECO:0007669"/>
    <property type="project" value="TreeGrafter"/>
</dbReference>
<dbReference type="PANTHER" id="PTHR23028:SF53">
    <property type="entry name" value="ACYL_TRANSF_3 DOMAIN-CONTAINING PROTEIN"/>
    <property type="match status" value="1"/>
</dbReference>
<dbReference type="Proteomes" id="UP000578112">
    <property type="component" value="Unassembled WGS sequence"/>
</dbReference>
<evidence type="ECO:0000259" key="4">
    <source>
        <dbReference type="Pfam" id="PF19040"/>
    </source>
</evidence>
<protein>
    <submittedName>
        <fullName evidence="5">Peptidoglycan/LPS O-acetylase OafA/YrhL</fullName>
    </submittedName>
</protein>
<dbReference type="GO" id="GO:0016747">
    <property type="term" value="F:acyltransferase activity, transferring groups other than amino-acyl groups"/>
    <property type="evidence" value="ECO:0007669"/>
    <property type="project" value="InterPro"/>
</dbReference>
<feature type="transmembrane region" description="Helical" evidence="2">
    <location>
        <begin position="103"/>
        <end position="124"/>
    </location>
</feature>
<evidence type="ECO:0000256" key="1">
    <source>
        <dbReference type="SAM" id="MobiDB-lite"/>
    </source>
</evidence>
<feature type="transmembrane region" description="Helical" evidence="2">
    <location>
        <begin position="41"/>
        <end position="59"/>
    </location>
</feature>
<feature type="transmembrane region" description="Helical" evidence="2">
    <location>
        <begin position="345"/>
        <end position="366"/>
    </location>
</feature>
<dbReference type="InterPro" id="IPR050879">
    <property type="entry name" value="Acyltransferase_3"/>
</dbReference>
<feature type="domain" description="Acyltransferase 3" evidence="3">
    <location>
        <begin position="38"/>
        <end position="363"/>
    </location>
</feature>
<keyword evidence="2" id="KW-1133">Transmembrane helix</keyword>
<evidence type="ECO:0000313" key="5">
    <source>
        <dbReference type="EMBL" id="MBB4760352.1"/>
    </source>
</evidence>
<dbReference type="Pfam" id="PF01757">
    <property type="entry name" value="Acyl_transf_3"/>
    <property type="match status" value="1"/>
</dbReference>
<keyword evidence="2" id="KW-0472">Membrane</keyword>
<evidence type="ECO:0000259" key="3">
    <source>
        <dbReference type="Pfam" id="PF01757"/>
    </source>
</evidence>
<dbReference type="PANTHER" id="PTHR23028">
    <property type="entry name" value="ACETYLTRANSFERASE"/>
    <property type="match status" value="1"/>
</dbReference>
<feature type="domain" description="SGNH" evidence="4">
    <location>
        <begin position="461"/>
        <end position="693"/>
    </location>
</feature>
<feature type="transmembrane region" description="Helical" evidence="2">
    <location>
        <begin position="222"/>
        <end position="245"/>
    </location>
</feature>
<dbReference type="GO" id="GO:0009103">
    <property type="term" value="P:lipopolysaccharide biosynthetic process"/>
    <property type="evidence" value="ECO:0007669"/>
    <property type="project" value="TreeGrafter"/>
</dbReference>
<dbReference type="EMBL" id="JACHNH010000001">
    <property type="protein sequence ID" value="MBB4760352.1"/>
    <property type="molecule type" value="Genomic_DNA"/>
</dbReference>
<proteinExistence type="predicted"/>
<dbReference type="InterPro" id="IPR043968">
    <property type="entry name" value="SGNH"/>
</dbReference>
<feature type="transmembrane region" description="Helical" evidence="2">
    <location>
        <begin position="281"/>
        <end position="299"/>
    </location>
</feature>
<dbReference type="Pfam" id="PF19040">
    <property type="entry name" value="SGNH"/>
    <property type="match status" value="1"/>
</dbReference>
<dbReference type="RefSeq" id="WP_239087777.1">
    <property type="nucleotide sequence ID" value="NZ_BOMK01000068.1"/>
</dbReference>
<feature type="transmembrane region" description="Helical" evidence="2">
    <location>
        <begin position="197"/>
        <end position="216"/>
    </location>
</feature>